<accession>A0A4C1ZXX8</accession>
<dbReference type="AlphaFoldDB" id="A0A4C1ZXX8"/>
<keyword evidence="3" id="KW-1185">Reference proteome</keyword>
<dbReference type="Proteomes" id="UP000299102">
    <property type="component" value="Unassembled WGS sequence"/>
</dbReference>
<evidence type="ECO:0000313" key="2">
    <source>
        <dbReference type="EMBL" id="GBP91703.1"/>
    </source>
</evidence>
<name>A0A4C1ZXX8_EUMVA</name>
<gene>
    <name evidence="2" type="ORF">EVAR_57169_1</name>
</gene>
<evidence type="ECO:0000313" key="3">
    <source>
        <dbReference type="Proteomes" id="UP000299102"/>
    </source>
</evidence>
<reference evidence="2 3" key="1">
    <citation type="journal article" date="2019" name="Commun. Biol.">
        <title>The bagworm genome reveals a unique fibroin gene that provides high tensile strength.</title>
        <authorList>
            <person name="Kono N."/>
            <person name="Nakamura H."/>
            <person name="Ohtoshi R."/>
            <person name="Tomita M."/>
            <person name="Numata K."/>
            <person name="Arakawa K."/>
        </authorList>
    </citation>
    <scope>NUCLEOTIDE SEQUENCE [LARGE SCALE GENOMIC DNA]</scope>
</reference>
<feature type="region of interest" description="Disordered" evidence="1">
    <location>
        <begin position="29"/>
        <end position="75"/>
    </location>
</feature>
<proteinExistence type="predicted"/>
<protein>
    <submittedName>
        <fullName evidence="2">Uncharacterized protein</fullName>
    </submittedName>
</protein>
<comment type="caution">
    <text evidence="2">The sequence shown here is derived from an EMBL/GenBank/DDBJ whole genome shotgun (WGS) entry which is preliminary data.</text>
</comment>
<dbReference type="EMBL" id="BGZK01002198">
    <property type="protein sequence ID" value="GBP91703.1"/>
    <property type="molecule type" value="Genomic_DNA"/>
</dbReference>
<dbReference type="OrthoDB" id="421226at2759"/>
<feature type="compositionally biased region" description="Pro residues" evidence="1">
    <location>
        <begin position="40"/>
        <end position="49"/>
    </location>
</feature>
<organism evidence="2 3">
    <name type="scientific">Eumeta variegata</name>
    <name type="common">Bagworm moth</name>
    <name type="synonym">Eumeta japonica</name>
    <dbReference type="NCBI Taxonomy" id="151549"/>
    <lineage>
        <taxon>Eukaryota</taxon>
        <taxon>Metazoa</taxon>
        <taxon>Ecdysozoa</taxon>
        <taxon>Arthropoda</taxon>
        <taxon>Hexapoda</taxon>
        <taxon>Insecta</taxon>
        <taxon>Pterygota</taxon>
        <taxon>Neoptera</taxon>
        <taxon>Endopterygota</taxon>
        <taxon>Lepidoptera</taxon>
        <taxon>Glossata</taxon>
        <taxon>Ditrysia</taxon>
        <taxon>Tineoidea</taxon>
        <taxon>Psychidae</taxon>
        <taxon>Oiketicinae</taxon>
        <taxon>Eumeta</taxon>
    </lineage>
</organism>
<sequence>MGRLDRWGTTLAQNTDVMLKLLGSSGEAPLLSGWRSTPHTPHPATPATPAPHHSHNHLAQVHGNGTDSTAAARRSGPQVCVNNVFRATSVKRGRSSWARTGTINHVASHKFRRAAFTLPAKLTPAV</sequence>
<evidence type="ECO:0000256" key="1">
    <source>
        <dbReference type="SAM" id="MobiDB-lite"/>
    </source>
</evidence>